<keyword evidence="3" id="KW-1185">Reference proteome</keyword>
<evidence type="ECO:0000313" key="2">
    <source>
        <dbReference type="EMBL" id="KAF9509191.1"/>
    </source>
</evidence>
<comment type="caution">
    <text evidence="2">The sequence shown here is derived from an EMBL/GenBank/DDBJ whole genome shotgun (WGS) entry which is preliminary data.</text>
</comment>
<evidence type="ECO:0008006" key="4">
    <source>
        <dbReference type="Google" id="ProtNLM"/>
    </source>
</evidence>
<dbReference type="OrthoDB" id="3261222at2759"/>
<feature type="compositionally biased region" description="Basic and acidic residues" evidence="1">
    <location>
        <begin position="140"/>
        <end position="149"/>
    </location>
</feature>
<dbReference type="Proteomes" id="UP000886523">
    <property type="component" value="Unassembled WGS sequence"/>
</dbReference>
<name>A0A9P6AQP8_9AGAM</name>
<feature type="region of interest" description="Disordered" evidence="1">
    <location>
        <begin position="117"/>
        <end position="174"/>
    </location>
</feature>
<accession>A0A9P6AQP8</accession>
<dbReference type="EMBL" id="MU129040">
    <property type="protein sequence ID" value="KAF9509191.1"/>
    <property type="molecule type" value="Genomic_DNA"/>
</dbReference>
<gene>
    <name evidence="2" type="ORF">BS47DRAFT_1301771</name>
</gene>
<sequence>MEQFQPPAWLGRSTDIASRAHGSVVVSLLHAPDQESLLAQKKIYLFGQPCSIVNFEERPPVWQCNKCGSMDHHTEACKNGEQCLICAKPTDDHSTANHPKDEPAKCINCNDPHRANDRECPVRKRREGRVTAKKTPSVKPKMDKGKNKSTDPPLTPMDPPGSQTPGSGPSGHKIYIAGSMWKMVTCKKTPQGADLDATGDEAMQKESSPPNPPYV</sequence>
<evidence type="ECO:0000256" key="1">
    <source>
        <dbReference type="SAM" id="MobiDB-lite"/>
    </source>
</evidence>
<reference evidence="2" key="1">
    <citation type="journal article" date="2020" name="Nat. Commun.">
        <title>Large-scale genome sequencing of mycorrhizal fungi provides insights into the early evolution of symbiotic traits.</title>
        <authorList>
            <person name="Miyauchi S."/>
            <person name="Kiss E."/>
            <person name="Kuo A."/>
            <person name="Drula E."/>
            <person name="Kohler A."/>
            <person name="Sanchez-Garcia M."/>
            <person name="Morin E."/>
            <person name="Andreopoulos B."/>
            <person name="Barry K.W."/>
            <person name="Bonito G."/>
            <person name="Buee M."/>
            <person name="Carver A."/>
            <person name="Chen C."/>
            <person name="Cichocki N."/>
            <person name="Clum A."/>
            <person name="Culley D."/>
            <person name="Crous P.W."/>
            <person name="Fauchery L."/>
            <person name="Girlanda M."/>
            <person name="Hayes R.D."/>
            <person name="Keri Z."/>
            <person name="LaButti K."/>
            <person name="Lipzen A."/>
            <person name="Lombard V."/>
            <person name="Magnuson J."/>
            <person name="Maillard F."/>
            <person name="Murat C."/>
            <person name="Nolan M."/>
            <person name="Ohm R.A."/>
            <person name="Pangilinan J."/>
            <person name="Pereira M.F."/>
            <person name="Perotto S."/>
            <person name="Peter M."/>
            <person name="Pfister S."/>
            <person name="Riley R."/>
            <person name="Sitrit Y."/>
            <person name="Stielow J.B."/>
            <person name="Szollosi G."/>
            <person name="Zifcakova L."/>
            <person name="Stursova M."/>
            <person name="Spatafora J.W."/>
            <person name="Tedersoo L."/>
            <person name="Vaario L.M."/>
            <person name="Yamada A."/>
            <person name="Yan M."/>
            <person name="Wang P."/>
            <person name="Xu J."/>
            <person name="Bruns T."/>
            <person name="Baldrian P."/>
            <person name="Vilgalys R."/>
            <person name="Dunand C."/>
            <person name="Henrissat B."/>
            <person name="Grigoriev I.V."/>
            <person name="Hibbett D."/>
            <person name="Nagy L.G."/>
            <person name="Martin F.M."/>
        </authorList>
    </citation>
    <scope>NUCLEOTIDE SEQUENCE</scope>
    <source>
        <strain evidence="2">UP504</strain>
    </source>
</reference>
<protein>
    <recommendedName>
        <fullName evidence="4">Gag-like protein</fullName>
    </recommendedName>
</protein>
<organism evidence="2 3">
    <name type="scientific">Hydnum rufescens UP504</name>
    <dbReference type="NCBI Taxonomy" id="1448309"/>
    <lineage>
        <taxon>Eukaryota</taxon>
        <taxon>Fungi</taxon>
        <taxon>Dikarya</taxon>
        <taxon>Basidiomycota</taxon>
        <taxon>Agaricomycotina</taxon>
        <taxon>Agaricomycetes</taxon>
        <taxon>Cantharellales</taxon>
        <taxon>Hydnaceae</taxon>
        <taxon>Hydnum</taxon>
    </lineage>
</organism>
<feature type="region of interest" description="Disordered" evidence="1">
    <location>
        <begin position="190"/>
        <end position="215"/>
    </location>
</feature>
<feature type="compositionally biased region" description="Low complexity" evidence="1">
    <location>
        <begin position="160"/>
        <end position="171"/>
    </location>
</feature>
<dbReference type="AlphaFoldDB" id="A0A9P6AQP8"/>
<proteinExistence type="predicted"/>
<evidence type="ECO:0000313" key="3">
    <source>
        <dbReference type="Proteomes" id="UP000886523"/>
    </source>
</evidence>